<dbReference type="AlphaFoldDB" id="A0AAV7SPR7"/>
<gene>
    <name evidence="1" type="ORF">NDU88_006489</name>
</gene>
<protein>
    <submittedName>
        <fullName evidence="1">Uncharacterized protein</fullName>
    </submittedName>
</protein>
<proteinExistence type="predicted"/>
<comment type="caution">
    <text evidence="1">The sequence shown here is derived from an EMBL/GenBank/DDBJ whole genome shotgun (WGS) entry which is preliminary data.</text>
</comment>
<name>A0AAV7SPR7_PLEWA</name>
<evidence type="ECO:0000313" key="2">
    <source>
        <dbReference type="Proteomes" id="UP001066276"/>
    </source>
</evidence>
<keyword evidence="2" id="KW-1185">Reference proteome</keyword>
<organism evidence="1 2">
    <name type="scientific">Pleurodeles waltl</name>
    <name type="common">Iberian ribbed newt</name>
    <dbReference type="NCBI Taxonomy" id="8319"/>
    <lineage>
        <taxon>Eukaryota</taxon>
        <taxon>Metazoa</taxon>
        <taxon>Chordata</taxon>
        <taxon>Craniata</taxon>
        <taxon>Vertebrata</taxon>
        <taxon>Euteleostomi</taxon>
        <taxon>Amphibia</taxon>
        <taxon>Batrachia</taxon>
        <taxon>Caudata</taxon>
        <taxon>Salamandroidea</taxon>
        <taxon>Salamandridae</taxon>
        <taxon>Pleurodelinae</taxon>
        <taxon>Pleurodeles</taxon>
    </lineage>
</organism>
<sequence length="116" mass="12633">MSAPTARRLFPTEDSVWAATSVLLKAAHTRLTSQLCMSGQEQAEEKHEARICNLESTRQAQIRTEGLACGGRGIAPEQLPTPAHRRAAATRLAATLCYLVKRDGTRCMASGNNYAY</sequence>
<accession>A0AAV7SPR7</accession>
<evidence type="ECO:0000313" key="1">
    <source>
        <dbReference type="EMBL" id="KAJ1166079.1"/>
    </source>
</evidence>
<dbReference type="Proteomes" id="UP001066276">
    <property type="component" value="Chromosome 4_2"/>
</dbReference>
<dbReference type="EMBL" id="JANPWB010000008">
    <property type="protein sequence ID" value="KAJ1166079.1"/>
    <property type="molecule type" value="Genomic_DNA"/>
</dbReference>
<reference evidence="1" key="1">
    <citation type="journal article" date="2022" name="bioRxiv">
        <title>Sequencing and chromosome-scale assembly of the giantPleurodeles waltlgenome.</title>
        <authorList>
            <person name="Brown T."/>
            <person name="Elewa A."/>
            <person name="Iarovenko S."/>
            <person name="Subramanian E."/>
            <person name="Araus A.J."/>
            <person name="Petzold A."/>
            <person name="Susuki M."/>
            <person name="Suzuki K.-i.T."/>
            <person name="Hayashi T."/>
            <person name="Toyoda A."/>
            <person name="Oliveira C."/>
            <person name="Osipova E."/>
            <person name="Leigh N.D."/>
            <person name="Simon A."/>
            <person name="Yun M.H."/>
        </authorList>
    </citation>
    <scope>NUCLEOTIDE SEQUENCE</scope>
    <source>
        <strain evidence="1">20211129_DDA</strain>
        <tissue evidence="1">Liver</tissue>
    </source>
</reference>